<feature type="domain" description="Protein kinase" evidence="5">
    <location>
        <begin position="12"/>
        <end position="284"/>
    </location>
</feature>
<dbReference type="PROSITE" id="PS00108">
    <property type="entry name" value="PROTEIN_KINASE_ST"/>
    <property type="match status" value="1"/>
</dbReference>
<dbReference type="GO" id="GO:0005634">
    <property type="term" value="C:nucleus"/>
    <property type="evidence" value="ECO:0007669"/>
    <property type="project" value="TreeGrafter"/>
</dbReference>
<dbReference type="GO" id="GO:0005737">
    <property type="term" value="C:cytoplasm"/>
    <property type="evidence" value="ECO:0007669"/>
    <property type="project" value="TreeGrafter"/>
</dbReference>
<gene>
    <name evidence="6" type="ORF">B0T15DRAFT_400210</name>
</gene>
<dbReference type="InterPro" id="IPR000719">
    <property type="entry name" value="Prot_kinase_dom"/>
</dbReference>
<accession>A0AAJ0GQC9</accession>
<evidence type="ECO:0000256" key="3">
    <source>
        <dbReference type="PROSITE-ProRule" id="PRU10141"/>
    </source>
</evidence>
<evidence type="ECO:0000256" key="2">
    <source>
        <dbReference type="ARBA" id="ARBA00022840"/>
    </source>
</evidence>
<dbReference type="GO" id="GO:0005524">
    <property type="term" value="F:ATP binding"/>
    <property type="evidence" value="ECO:0007669"/>
    <property type="project" value="UniProtKB-UniRule"/>
</dbReference>
<comment type="similarity">
    <text evidence="4">Belongs to the protein kinase superfamily.</text>
</comment>
<dbReference type="SUPFAM" id="SSF56112">
    <property type="entry name" value="Protein kinase-like (PK-like)"/>
    <property type="match status" value="1"/>
</dbReference>
<feature type="binding site" evidence="3">
    <location>
        <position position="41"/>
    </location>
    <ligand>
        <name>ATP</name>
        <dbReference type="ChEBI" id="CHEBI:30616"/>
    </ligand>
</feature>
<keyword evidence="2 3" id="KW-0067">ATP-binding</keyword>
<dbReference type="CDD" id="cd00180">
    <property type="entry name" value="PKc"/>
    <property type="match status" value="1"/>
</dbReference>
<name>A0AAJ0GQC9_9PEZI</name>
<dbReference type="GeneID" id="87883874"/>
<reference evidence="6" key="2">
    <citation type="submission" date="2023-06" db="EMBL/GenBank/DDBJ databases">
        <authorList>
            <consortium name="Lawrence Berkeley National Laboratory"/>
            <person name="Mondo S.J."/>
            <person name="Hensen N."/>
            <person name="Bonometti L."/>
            <person name="Westerberg I."/>
            <person name="Brannstrom I.O."/>
            <person name="Guillou S."/>
            <person name="Cros-Aarteil S."/>
            <person name="Calhoun S."/>
            <person name="Haridas S."/>
            <person name="Kuo A."/>
            <person name="Pangilinan J."/>
            <person name="Riley R."/>
            <person name="Labutti K."/>
            <person name="Andreopoulos B."/>
            <person name="Lipzen A."/>
            <person name="Chen C."/>
            <person name="Yanf M."/>
            <person name="Daum C."/>
            <person name="Ng V."/>
            <person name="Clum A."/>
            <person name="Steindorff A."/>
            <person name="Ohm R."/>
            <person name="Martin F."/>
            <person name="Silar P."/>
            <person name="Natvig D."/>
            <person name="Lalanne C."/>
            <person name="Gautier V."/>
            <person name="Ament-Velasquez S.L."/>
            <person name="Kruys A."/>
            <person name="Hutchinson M.I."/>
            <person name="Powell A.J."/>
            <person name="Barry K."/>
            <person name="Miller A.N."/>
            <person name="Grigoriev I.V."/>
            <person name="Debuchy R."/>
            <person name="Gladieux P."/>
            <person name="Thoren M.H."/>
            <person name="Johannesson H."/>
        </authorList>
    </citation>
    <scope>NUCLEOTIDE SEQUENCE</scope>
    <source>
        <strain evidence="6">CBS 333.67</strain>
    </source>
</reference>
<dbReference type="PROSITE" id="PS00107">
    <property type="entry name" value="PROTEIN_KINASE_ATP"/>
    <property type="match status" value="1"/>
</dbReference>
<feature type="non-terminal residue" evidence="6">
    <location>
        <position position="1"/>
    </location>
</feature>
<sequence>HSHSPRFTKMRYQLLSELGRGGYGTVYKVLDNYRHQLLAVKIMAQKDESDDTWERRLTSAFKGEAIILPALHHAHIIRCFYSHGWGTPRVEIFMELMEGSLASLMQWPQPPYLESGAVADTVLHQMLQALEHLASLGYVHRDVKPENILYTSSPGLLLGRPAPHPVARSLYHFRLGDFGLCDLAANIDAIRGSELFMAPELLERPRRHMQSHKSDVWALYATVLWTLKADWFRQRGRGKRQTVADFAQAVELDGRITSLSEMAVADPGERATAAEMLKNLYPYMGGCAG</sequence>
<protein>
    <submittedName>
        <fullName evidence="6">Kinase-like domain-containing protein</fullName>
    </submittedName>
</protein>
<keyword evidence="7" id="KW-1185">Reference proteome</keyword>
<evidence type="ECO:0000256" key="4">
    <source>
        <dbReference type="RuleBase" id="RU000304"/>
    </source>
</evidence>
<reference evidence="6" key="1">
    <citation type="journal article" date="2023" name="Mol. Phylogenet. Evol.">
        <title>Genome-scale phylogeny and comparative genomics of the fungal order Sordariales.</title>
        <authorList>
            <person name="Hensen N."/>
            <person name="Bonometti L."/>
            <person name="Westerberg I."/>
            <person name="Brannstrom I.O."/>
            <person name="Guillou S."/>
            <person name="Cros-Aarteil S."/>
            <person name="Calhoun S."/>
            <person name="Haridas S."/>
            <person name="Kuo A."/>
            <person name="Mondo S."/>
            <person name="Pangilinan J."/>
            <person name="Riley R."/>
            <person name="LaButti K."/>
            <person name="Andreopoulos B."/>
            <person name="Lipzen A."/>
            <person name="Chen C."/>
            <person name="Yan M."/>
            <person name="Daum C."/>
            <person name="Ng V."/>
            <person name="Clum A."/>
            <person name="Steindorff A."/>
            <person name="Ohm R.A."/>
            <person name="Martin F."/>
            <person name="Silar P."/>
            <person name="Natvig D.O."/>
            <person name="Lalanne C."/>
            <person name="Gautier V."/>
            <person name="Ament-Velasquez S.L."/>
            <person name="Kruys A."/>
            <person name="Hutchinson M.I."/>
            <person name="Powell A.J."/>
            <person name="Barry K."/>
            <person name="Miller A.N."/>
            <person name="Grigoriev I.V."/>
            <person name="Debuchy R."/>
            <person name="Gladieux P."/>
            <person name="Hiltunen Thoren M."/>
            <person name="Johannesson H."/>
        </authorList>
    </citation>
    <scope>NUCLEOTIDE SEQUENCE</scope>
    <source>
        <strain evidence="6">CBS 333.67</strain>
    </source>
</reference>
<proteinExistence type="inferred from homology"/>
<dbReference type="SMART" id="SM00220">
    <property type="entry name" value="S_TKc"/>
    <property type="match status" value="1"/>
</dbReference>
<keyword evidence="6" id="KW-0808">Transferase</keyword>
<evidence type="ECO:0000313" key="7">
    <source>
        <dbReference type="Proteomes" id="UP001273166"/>
    </source>
</evidence>
<dbReference type="PANTHER" id="PTHR44167">
    <property type="entry name" value="OVARIAN-SPECIFIC SERINE/THREONINE-PROTEIN KINASE LOK-RELATED"/>
    <property type="match status" value="1"/>
</dbReference>
<evidence type="ECO:0000256" key="1">
    <source>
        <dbReference type="ARBA" id="ARBA00022741"/>
    </source>
</evidence>
<keyword evidence="4" id="KW-0723">Serine/threonine-protein kinase</keyword>
<evidence type="ECO:0000259" key="5">
    <source>
        <dbReference type="PROSITE" id="PS50011"/>
    </source>
</evidence>
<dbReference type="EMBL" id="JAUDZG010000005">
    <property type="protein sequence ID" value="KAK3304223.1"/>
    <property type="molecule type" value="Genomic_DNA"/>
</dbReference>
<dbReference type="PANTHER" id="PTHR44167:SF18">
    <property type="entry name" value="PROTEIN KINASE DOMAIN-CONTAINING PROTEIN"/>
    <property type="match status" value="1"/>
</dbReference>
<organism evidence="6 7">
    <name type="scientific">Chaetomium strumarium</name>
    <dbReference type="NCBI Taxonomy" id="1170767"/>
    <lineage>
        <taxon>Eukaryota</taxon>
        <taxon>Fungi</taxon>
        <taxon>Dikarya</taxon>
        <taxon>Ascomycota</taxon>
        <taxon>Pezizomycotina</taxon>
        <taxon>Sordariomycetes</taxon>
        <taxon>Sordariomycetidae</taxon>
        <taxon>Sordariales</taxon>
        <taxon>Chaetomiaceae</taxon>
        <taxon>Chaetomium</taxon>
    </lineage>
</organism>
<dbReference type="AlphaFoldDB" id="A0AAJ0GQC9"/>
<dbReference type="GO" id="GO:0044773">
    <property type="term" value="P:mitotic DNA damage checkpoint signaling"/>
    <property type="evidence" value="ECO:0007669"/>
    <property type="project" value="TreeGrafter"/>
</dbReference>
<dbReference type="InterPro" id="IPR011009">
    <property type="entry name" value="Kinase-like_dom_sf"/>
</dbReference>
<dbReference type="Pfam" id="PF00069">
    <property type="entry name" value="Pkinase"/>
    <property type="match status" value="1"/>
</dbReference>
<dbReference type="InterPro" id="IPR008271">
    <property type="entry name" value="Ser/Thr_kinase_AS"/>
</dbReference>
<comment type="caution">
    <text evidence="6">The sequence shown here is derived from an EMBL/GenBank/DDBJ whole genome shotgun (WGS) entry which is preliminary data.</text>
</comment>
<evidence type="ECO:0000313" key="6">
    <source>
        <dbReference type="EMBL" id="KAK3304223.1"/>
    </source>
</evidence>
<dbReference type="GO" id="GO:0004674">
    <property type="term" value="F:protein serine/threonine kinase activity"/>
    <property type="evidence" value="ECO:0007669"/>
    <property type="project" value="UniProtKB-KW"/>
</dbReference>
<dbReference type="Gene3D" id="1.10.510.10">
    <property type="entry name" value="Transferase(Phosphotransferase) domain 1"/>
    <property type="match status" value="1"/>
</dbReference>
<dbReference type="InterPro" id="IPR017441">
    <property type="entry name" value="Protein_kinase_ATP_BS"/>
</dbReference>
<keyword evidence="1 3" id="KW-0547">Nucleotide-binding</keyword>
<keyword evidence="6" id="KW-0418">Kinase</keyword>
<dbReference type="Proteomes" id="UP001273166">
    <property type="component" value="Unassembled WGS sequence"/>
</dbReference>
<dbReference type="RefSeq" id="XP_062720003.1">
    <property type="nucleotide sequence ID" value="XM_062865045.1"/>
</dbReference>
<dbReference type="PROSITE" id="PS50011">
    <property type="entry name" value="PROTEIN_KINASE_DOM"/>
    <property type="match status" value="1"/>
</dbReference>